<dbReference type="HOGENOM" id="CLU_2508311_0_0_11"/>
<accession>A0A066Z5L6</accession>
<gene>
    <name evidence="3" type="ORF">KCH_26330</name>
</gene>
<dbReference type="Proteomes" id="UP000027178">
    <property type="component" value="Unassembled WGS sequence"/>
</dbReference>
<protein>
    <submittedName>
        <fullName evidence="3">Uncharacterized protein</fullName>
    </submittedName>
</protein>
<evidence type="ECO:0000313" key="4">
    <source>
        <dbReference type="Proteomes" id="UP000027178"/>
    </source>
</evidence>
<proteinExistence type="predicted"/>
<keyword evidence="4" id="KW-1185">Reference proteome</keyword>
<comment type="caution">
    <text evidence="3">The sequence shown here is derived from an EMBL/GenBank/DDBJ whole genome shotgun (WGS) entry which is preliminary data.</text>
</comment>
<feature type="region of interest" description="Disordered" evidence="1">
    <location>
        <begin position="61"/>
        <end position="85"/>
    </location>
</feature>
<organism evidence="3 4">
    <name type="scientific">Kitasatospora cheerisanensis KCTC 2395</name>
    <dbReference type="NCBI Taxonomy" id="1348663"/>
    <lineage>
        <taxon>Bacteria</taxon>
        <taxon>Bacillati</taxon>
        <taxon>Actinomycetota</taxon>
        <taxon>Actinomycetes</taxon>
        <taxon>Kitasatosporales</taxon>
        <taxon>Streptomycetaceae</taxon>
        <taxon>Kitasatospora</taxon>
    </lineage>
</organism>
<dbReference type="EMBL" id="JNBY01000081">
    <property type="protein sequence ID" value="KDN85616.1"/>
    <property type="molecule type" value="Genomic_DNA"/>
</dbReference>
<reference evidence="3 4" key="1">
    <citation type="submission" date="2014-05" db="EMBL/GenBank/DDBJ databases">
        <title>Draft Genome Sequence of Kitasatospora cheerisanensis KCTC 2395.</title>
        <authorList>
            <person name="Nam D.H."/>
        </authorList>
    </citation>
    <scope>NUCLEOTIDE SEQUENCE [LARGE SCALE GENOMIC DNA]</scope>
    <source>
        <strain evidence="3 4">KCTC 2395</strain>
    </source>
</reference>
<dbReference type="AlphaFoldDB" id="A0A066Z5L6"/>
<sequence length="85" mass="8934">MVQADLAPAGWAVVAVAAIGGVTLVVGTLFDFFALVCRKATVLAGEVQSVRRAWRALRGEGDEAADDDRVGERRGDVAASRPVRP</sequence>
<evidence type="ECO:0000313" key="3">
    <source>
        <dbReference type="EMBL" id="KDN85616.1"/>
    </source>
</evidence>
<evidence type="ECO:0000256" key="2">
    <source>
        <dbReference type="SAM" id="Phobius"/>
    </source>
</evidence>
<evidence type="ECO:0000256" key="1">
    <source>
        <dbReference type="SAM" id="MobiDB-lite"/>
    </source>
</evidence>
<feature type="transmembrane region" description="Helical" evidence="2">
    <location>
        <begin position="12"/>
        <end position="36"/>
    </location>
</feature>
<feature type="compositionally biased region" description="Basic and acidic residues" evidence="1">
    <location>
        <begin position="61"/>
        <end position="76"/>
    </location>
</feature>
<keyword evidence="2" id="KW-1133">Transmembrane helix</keyword>
<name>A0A066Z5L6_9ACTN</name>
<keyword evidence="2" id="KW-0472">Membrane</keyword>
<keyword evidence="2" id="KW-0812">Transmembrane</keyword>